<dbReference type="PANTHER" id="PTHR30288">
    <property type="entry name" value="FLAGELLAR CAP/ASSEMBLY PROTEIN FLID"/>
    <property type="match status" value="1"/>
</dbReference>
<dbReference type="STRING" id="749551.HMPREF9555_01670"/>
<accession>E7N3T0</accession>
<proteinExistence type="inferred from homology"/>
<dbReference type="GO" id="GO:0007155">
    <property type="term" value="P:cell adhesion"/>
    <property type="evidence" value="ECO:0007669"/>
    <property type="project" value="InterPro"/>
</dbReference>
<evidence type="ECO:0000256" key="3">
    <source>
        <dbReference type="ARBA" id="ARBA00023054"/>
    </source>
</evidence>
<dbReference type="GO" id="GO:0009421">
    <property type="term" value="C:bacterial-type flagellum filament cap"/>
    <property type="evidence" value="ECO:0007669"/>
    <property type="project" value="InterPro"/>
</dbReference>
<dbReference type="RefSeq" id="WP_009350318.1">
    <property type="nucleotide sequence ID" value="NZ_GL638147.1"/>
</dbReference>
<name>E7N3T0_9FIRM</name>
<dbReference type="EMBL" id="AECV01000035">
    <property type="protein sequence ID" value="EFW29265.1"/>
    <property type="molecule type" value="Genomic_DNA"/>
</dbReference>
<feature type="domain" description="Flagellar hook-associated protein 2 C-terminal" evidence="7">
    <location>
        <begin position="286"/>
        <end position="543"/>
    </location>
</feature>
<gene>
    <name evidence="8" type="primary">fliD</name>
    <name evidence="8" type="ORF">HMPREF9555_01670</name>
</gene>
<evidence type="ECO:0000313" key="9">
    <source>
        <dbReference type="Proteomes" id="UP000004633"/>
    </source>
</evidence>
<evidence type="ECO:0000259" key="7">
    <source>
        <dbReference type="Pfam" id="PF07195"/>
    </source>
</evidence>
<dbReference type="Proteomes" id="UP000004633">
    <property type="component" value="Unassembled WGS sequence"/>
</dbReference>
<protein>
    <recommendedName>
        <fullName evidence="5">Flagellar hook-associated protein 2</fullName>
        <shortName evidence="5">HAP2</shortName>
    </recommendedName>
    <alternativeName>
        <fullName evidence="5">Flagellar cap protein</fullName>
    </alternativeName>
</protein>
<comment type="subunit">
    <text evidence="2 5">Homopentamer.</text>
</comment>
<keyword evidence="8" id="KW-0282">Flagellum</keyword>
<keyword evidence="4 5" id="KW-0975">Bacterial flagellum</keyword>
<organism evidence="8 9">
    <name type="scientific">Selenomonas artemidis F0399</name>
    <dbReference type="NCBI Taxonomy" id="749551"/>
    <lineage>
        <taxon>Bacteria</taxon>
        <taxon>Bacillati</taxon>
        <taxon>Bacillota</taxon>
        <taxon>Negativicutes</taxon>
        <taxon>Selenomonadales</taxon>
        <taxon>Selenomonadaceae</taxon>
        <taxon>Selenomonas</taxon>
    </lineage>
</organism>
<sequence>MAGATGATGSKGIYGLSGSGIDVESLVKVGMLSQQKRYDRIYKKEVETEWRKEAYANVYEKLSTFQNSTLSNYKLSATTKPMTATSSNTDAVTAVANASAGLMTHNVEVSETAKNAYLMTATGAHVERANTAASAAKSMMLKDIAYAGGTKPASMANTDIALRFKVSDGTNTTTVEFSAEEVFDKNLTLNDLATRINNARYKDTAGKNAARSLSASYDTVSDAFSIVNTKTGAENKIELSVESGTGDMQNASAQLLTNLKLGDVNNNPGTAQTYSAGTTNAVTGVNGKVKIDGREYDNLQENKLTVGGVTYTFKQKTTAPAQVGIAQDQDKLLENVKKFVEEYNKLLDDLNKQYSEGKYRDYGVLTKTQEDGMTKEQVEKWNEKAKSGLLYRDEYLRSIISDMRDAVTNRVGSVPGRYNSLASIGITSKDQKGHLQIDETKLKNAIAAEPDAVNRLMSYDDPDNDYNNSGVANRLYNKVTSRLKSLENHAGRTADTTDVTSELGKLIQNYQKQMSDFKQLMTSFENNLYKKYNAMEVAISRLSAQFNFFAAK</sequence>
<keyword evidence="9" id="KW-1185">Reference proteome</keyword>
<feature type="domain" description="Flagellar hook-associated protein 2 N-terminal" evidence="6">
    <location>
        <begin position="19"/>
        <end position="115"/>
    </location>
</feature>
<comment type="similarity">
    <text evidence="1 5">Belongs to the FliD family.</text>
</comment>
<dbReference type="PANTHER" id="PTHR30288:SF0">
    <property type="entry name" value="FLAGELLAR HOOK-ASSOCIATED PROTEIN 2"/>
    <property type="match status" value="1"/>
</dbReference>
<dbReference type="GO" id="GO:0005576">
    <property type="term" value="C:extracellular region"/>
    <property type="evidence" value="ECO:0007669"/>
    <property type="project" value="UniProtKB-SubCell"/>
</dbReference>
<evidence type="ECO:0000256" key="4">
    <source>
        <dbReference type="ARBA" id="ARBA00023143"/>
    </source>
</evidence>
<dbReference type="AlphaFoldDB" id="E7N3T0"/>
<evidence type="ECO:0000259" key="6">
    <source>
        <dbReference type="Pfam" id="PF02465"/>
    </source>
</evidence>
<comment type="subcellular location">
    <subcellularLocation>
        <location evidence="5">Secreted</location>
    </subcellularLocation>
    <subcellularLocation>
        <location evidence="5">Bacterial flagellum</location>
    </subcellularLocation>
</comment>
<evidence type="ECO:0000313" key="8">
    <source>
        <dbReference type="EMBL" id="EFW29265.1"/>
    </source>
</evidence>
<dbReference type="Pfam" id="PF07195">
    <property type="entry name" value="FliD_C"/>
    <property type="match status" value="1"/>
</dbReference>
<dbReference type="Pfam" id="PF02465">
    <property type="entry name" value="FliD_N"/>
    <property type="match status" value="1"/>
</dbReference>
<evidence type="ECO:0000256" key="5">
    <source>
        <dbReference type="RuleBase" id="RU362066"/>
    </source>
</evidence>
<dbReference type="GO" id="GO:0071973">
    <property type="term" value="P:bacterial-type flagellum-dependent cell motility"/>
    <property type="evidence" value="ECO:0007669"/>
    <property type="project" value="TreeGrafter"/>
</dbReference>
<evidence type="ECO:0000256" key="1">
    <source>
        <dbReference type="ARBA" id="ARBA00009764"/>
    </source>
</evidence>
<reference evidence="8 9" key="1">
    <citation type="submission" date="2010-08" db="EMBL/GenBank/DDBJ databases">
        <authorList>
            <person name="Weinstock G."/>
            <person name="Sodergren E."/>
            <person name="Clifton S."/>
            <person name="Fulton L."/>
            <person name="Fulton B."/>
            <person name="Courtney L."/>
            <person name="Fronick C."/>
            <person name="Harrison M."/>
            <person name="Strong C."/>
            <person name="Farmer C."/>
            <person name="Delahaunty K."/>
            <person name="Markovic C."/>
            <person name="Hall O."/>
            <person name="Minx P."/>
            <person name="Tomlinson C."/>
            <person name="Mitreva M."/>
            <person name="Hou S."/>
            <person name="Chen J."/>
            <person name="Wollam A."/>
            <person name="Pepin K.H."/>
            <person name="Johnson M."/>
            <person name="Bhonagiri V."/>
            <person name="Zhang X."/>
            <person name="Suruliraj S."/>
            <person name="Warren W."/>
            <person name="Chinwalla A."/>
            <person name="Mardis E.R."/>
            <person name="Wilson R.K."/>
        </authorList>
    </citation>
    <scope>NUCLEOTIDE SEQUENCE [LARGE SCALE GENOMIC DNA]</scope>
    <source>
        <strain evidence="8 9">F0399</strain>
    </source>
</reference>
<dbReference type="InterPro" id="IPR003481">
    <property type="entry name" value="FliD_N"/>
</dbReference>
<keyword evidence="5" id="KW-0964">Secreted</keyword>
<evidence type="ECO:0000256" key="2">
    <source>
        <dbReference type="ARBA" id="ARBA00011255"/>
    </source>
</evidence>
<dbReference type="HOGENOM" id="CLU_015182_0_2_9"/>
<comment type="caution">
    <text evidence="8">The sequence shown here is derived from an EMBL/GenBank/DDBJ whole genome shotgun (WGS) entry which is preliminary data.</text>
</comment>
<dbReference type="GO" id="GO:0009424">
    <property type="term" value="C:bacterial-type flagellum hook"/>
    <property type="evidence" value="ECO:0007669"/>
    <property type="project" value="UniProtKB-UniRule"/>
</dbReference>
<dbReference type="InterPro" id="IPR010809">
    <property type="entry name" value="FliD_C"/>
</dbReference>
<keyword evidence="3" id="KW-0175">Coiled coil</keyword>
<keyword evidence="8" id="KW-0966">Cell projection</keyword>
<comment type="function">
    <text evidence="5">Required for morphogenesis and for the elongation of the flagellar filament by facilitating polymerization of the flagellin monomers at the tip of growing filament. Forms a capping structure, which prevents flagellin subunits (transported through the central channel of the flagellum) from leaking out without polymerization at the distal end.</text>
</comment>
<dbReference type="InterPro" id="IPR040026">
    <property type="entry name" value="FliD"/>
</dbReference>
<keyword evidence="8" id="KW-0969">Cilium</keyword>